<evidence type="ECO:0000256" key="6">
    <source>
        <dbReference type="ARBA" id="ARBA00022807"/>
    </source>
</evidence>
<keyword evidence="5" id="KW-0378">Hydrolase</keyword>
<dbReference type="OrthoDB" id="3182339at2759"/>
<evidence type="ECO:0000256" key="2">
    <source>
        <dbReference type="ARBA" id="ARBA00012759"/>
    </source>
</evidence>
<keyword evidence="3" id="KW-0645">Protease</keyword>
<protein>
    <recommendedName>
        <fullName evidence="2">ubiquitinyl hydrolase 1</fullName>
        <ecNumber evidence="2">3.4.19.12</ecNumber>
    </recommendedName>
</protein>
<keyword evidence="4" id="KW-0833">Ubl conjugation pathway</keyword>
<dbReference type="PANTHER" id="PTHR13367">
    <property type="entry name" value="UBIQUITIN THIOESTERASE"/>
    <property type="match status" value="1"/>
</dbReference>
<feature type="domain" description="DUF6606" evidence="11">
    <location>
        <begin position="17"/>
        <end position="278"/>
    </location>
</feature>
<comment type="catalytic activity">
    <reaction evidence="1">
        <text>Thiol-dependent hydrolysis of ester, thioester, amide, peptide and isopeptide bonds formed by the C-terminal Gly of ubiquitin (a 76-residue protein attached to proteins as an intracellular targeting signal).</text>
        <dbReference type="EC" id="3.4.19.12"/>
    </reaction>
</comment>
<dbReference type="InterPro" id="IPR051346">
    <property type="entry name" value="OTU_Deubiquitinase"/>
</dbReference>
<feature type="region of interest" description="Disordered" evidence="8">
    <location>
        <begin position="3044"/>
        <end position="3063"/>
    </location>
</feature>
<keyword evidence="7" id="KW-0175">Coiled coil</keyword>
<dbReference type="EMBL" id="KN822047">
    <property type="protein sequence ID" value="KIM61841.1"/>
    <property type="molecule type" value="Genomic_DNA"/>
</dbReference>
<dbReference type="Pfam" id="PF20255">
    <property type="entry name" value="DUF6606"/>
    <property type="match status" value="1"/>
</dbReference>
<evidence type="ECO:0000256" key="1">
    <source>
        <dbReference type="ARBA" id="ARBA00000707"/>
    </source>
</evidence>
<dbReference type="STRING" id="1036808.A0A0C3E172"/>
<evidence type="ECO:0000259" key="10">
    <source>
        <dbReference type="Pfam" id="PF12359"/>
    </source>
</evidence>
<dbReference type="InterPro" id="IPR022105">
    <property type="entry name" value="DUF3645"/>
</dbReference>
<evidence type="ECO:0000313" key="13">
    <source>
        <dbReference type="Proteomes" id="UP000053989"/>
    </source>
</evidence>
<evidence type="ECO:0000256" key="3">
    <source>
        <dbReference type="ARBA" id="ARBA00022670"/>
    </source>
</evidence>
<feature type="domain" description="DUF3638" evidence="9">
    <location>
        <begin position="1987"/>
        <end position="2209"/>
    </location>
</feature>
<dbReference type="PANTHER" id="PTHR13367:SF34">
    <property type="match status" value="1"/>
</dbReference>
<feature type="coiled-coil region" evidence="7">
    <location>
        <begin position="569"/>
        <end position="596"/>
    </location>
</feature>
<evidence type="ECO:0000256" key="7">
    <source>
        <dbReference type="SAM" id="Coils"/>
    </source>
</evidence>
<accession>A0A0C3E172</accession>
<evidence type="ECO:0000256" key="4">
    <source>
        <dbReference type="ARBA" id="ARBA00022786"/>
    </source>
</evidence>
<feature type="domain" description="DUF3645" evidence="10">
    <location>
        <begin position="2330"/>
        <end position="2361"/>
    </location>
</feature>
<dbReference type="GO" id="GO:0006508">
    <property type="term" value="P:proteolysis"/>
    <property type="evidence" value="ECO:0007669"/>
    <property type="project" value="UniProtKB-KW"/>
</dbReference>
<name>A0A0C3E172_9AGAM</name>
<organism evidence="12 13">
    <name type="scientific">Scleroderma citrinum Foug A</name>
    <dbReference type="NCBI Taxonomy" id="1036808"/>
    <lineage>
        <taxon>Eukaryota</taxon>
        <taxon>Fungi</taxon>
        <taxon>Dikarya</taxon>
        <taxon>Basidiomycota</taxon>
        <taxon>Agaricomycotina</taxon>
        <taxon>Agaricomycetes</taxon>
        <taxon>Agaricomycetidae</taxon>
        <taxon>Boletales</taxon>
        <taxon>Sclerodermatineae</taxon>
        <taxon>Sclerodermataceae</taxon>
        <taxon>Scleroderma</taxon>
    </lineage>
</organism>
<keyword evidence="6" id="KW-0788">Thiol protease</keyword>
<dbReference type="Pfam" id="PF12359">
    <property type="entry name" value="DUF3645"/>
    <property type="match status" value="1"/>
</dbReference>
<sequence length="3119" mass="354105">MTDAGAIFPEDKQLEYLITHIFCPLRLPDGDDHSLENDRALSRAAYSAACAYSQYTSDSASTQWNCAVDMLRSLDHTMSSTSLDEALLESQIRSMNVGEILVYLIRAQNAAVTFRRQPQETLVESFEVSPCTEAVMGAAGKLVCSYPGPAIAVPNNVFNDSVFRAELANFLSMMEKDVLAASKTYKAGSEVVEERDTADPRYITELLTGILRGVGRPADIKRINKRIGDDVVWNDSRLPWRRSSLWLLIRVAMQTTLDRNGLGQSAYKTFMLFFMNDLARKAQVRNMSNDVLQWTSAKLSRRLMKLGTEAPGWLSEMVLKTCTDIRSCLNERWAQVQADEATSPAWNPSALDFSADTQLTLLGSSGYINNALQAHYLASPHAHFEPKSHLRRTLDAFLSTDRTFFQRAYDESPYMTLYDLEREVGEGIDGWVARISYPAIDDACERLELLASSYSSAARQSYKGNPEDLSRMLLTVVELWIALDKLVLNQISILRDYSPEIPDSLLHGLLLRDPLHLRRLPLAVEYARQHVYHAKDGYSVFSDAVDERSFAVRYFDLSPDLQSLRDRILDAARMQKESKCRELAEANQRHARLRQEASRTGHTYSRNRYGREEHDSSWCCPRCRLDDEIGRMRIAVHEWPLPRSPQQVARVVFELNPPVSLDMWRSAISHLLLDLRSPQVQPANYYLVLRGYSGLQDCHVNHSRSRITLASDTKPFTVSHYRETSIPSDESSVCVNNGLTFYGFDINASIPTSAAFRACDISSHCIYQLPQGSYRNLQYYLQDTTHTSNEVLCNQANCDKDLSIHEFTAFGHLRSGPSLQWLNMLREILASTLRFRHDEIHLLFAQASCEVGPVSGASSLEWHEELCCASFRHSLLKELEALVTAVSGNWLEVMTMATVAFLVARMLAMDIEEHDETTDAQALELLSKVREKTFHWVSELSEKLENATSETEREDLQGRLRDVAAICRSTFEVGALDARQLICSPRSLEVLLSCAIIVHDNIPAKLDALSTTSQLLISRDRRLAWKLEQIVSNIIQEGNEGINLAVKHVWPAYHAKNVQWERAGSENCSWFTSNTTASEGQQSQEISLDILDGTLLVNERPLGRLPLGIQNHPLFTSIFGGQVLEVVPADMEGMEYATRGFISQHCVYFRMVGGELVIRAKKDGHSDVFQLIPPHTLASDLPSVLIEKHVHWINLSSGTIEIRPLLSLWRSSEDNWCIQFVPGRHSMAKGHLMLFDIRSPTWKMLSGLLRPLQDYQDLMVTRDCRSSTVSVDLPRYGLSFFINSDWELESCHPRGMVYDRDQSIGTLFGLVNKLVFRPKDHLAKDLVQRQVLIPEGDVTYGNHRHHVTVTVNIKGPADQSITYQTFRIDTDLGCLIGNSGLASNFYRAYLHALCSNPCSVDPLTGKTGTEEALTILRSATAWSFLKADDRAAKLLGDIAALTTECKWYPHHLRRMQTVHWVPLPAASQHRNLYLSCVSIKKINQTLQVFHECPSHSTFEGFPERDDHLLRRIGLRAALLDPPEFRDVPDGNHDDIYEARDILHNATGEVRAFGTARVVYLWSTEMPRARNIRALLESWGQPEGATARPPVSLRYNRTWLSPELRLIWLSSYNACRNSQMDRHRFQLLFTLPAMVYASPDLEEVAHTLLAFATMSQFRHESPPPHAAYCLSDGYTPSSEALYSCISSSAVRYYESPEQNYTDYDRWLRRDAETLHAKTIAVWPSWTPPSWYFLNTSLYDLSALASQTSRVFESCHKNLDLKHHLDRVQLILDQGNTTLRISSVYDFFPSRLTPLPHDWRVALSHLFHRRAPISLLTPQPITALTESRLASSVKLNRLVDNLRRNAKNSFHVKYADDLRTSKDHLVDDKTTFSPESLPERAEQFKAYYNHYRTAYFEYLRVLADTFAPQTPGEYAIYKSGQWPRITVKDLLRCLASTSKVEIPPSWRDCLMSFAKLILEYQRSRRILLLATNGQVEDLCKELENTGCIGWDAESHPDWLLIQLEGNFLIRRIQANVALEMISPRSGKNTALQLHMGEGKSSVIVPMAASDLADGEKLVRVVVPKALTAQMFHLLVDRLGGLTNRRIYHLPFSRSLQIDHSGARVLHEVLEQCRRERGILVVQPDHILSFKLLSVERQLQGGEDGASAMLLQMQRWLHLHARDILDESDEILHVRNQLVYTVDSQRPLEGFPYRWTTTQQILGFVRKHAAALHSCFPFKVEYERGEQGAFPYIRLLHPNAGTELVRLVVWEIMDRQLSDLVFTQAMRSDQLDAIRRFITMPDVTPSDIQVVQDYSRDASTWTKILHLRGLLASGILSFALTERRWRVGFGLAPSRTMLAVPYRAKDVPAPRAEFGHPDVAVLLTCLSYYYQGLNQKQLRLCFELLLHLDSPDLEYELWVRDWPTAPEYLRQVSGVNIESLEQWNRYLFPVFSCNKATIDFYLSRVVFPKEAKEFPFKLSSSGWDLAEERAHVTTGKCFFSIIESIKHLPQGFSGTNDGRYLLPTSITQQDPDHQRGTNAKVLAYLLQPENDGYKQTSWENGERRTAREFLELLVAQEREIRVVLDVGAQVLELTNREFAATWLTLKPDAKAAIYFNDSDELSVLTREGTNQLLLESSFARRLDECVVYLDDAHTRGTDIKFPVGFRAAVTLGPKVTKDRLTQGCMRMRKLGHGHSVTFFAPFDVDRAIRAAASVANKQTIHASDILLWAMHETCTDIQKRAPHWAQQGTDHASRYDAWSKFCSNGIASDELASAWRQPDGKTLEELYAPTRSHEHCAIFIPGIRQRCLDLGILSLPNSNMDEEQEREVVHEIERERQVQRPPPAVSAIHHVADDVRHFVRTGILIPDSNVFLPIFNSFQSRNGPPMEQGPWTRGVLATSDFCRVIQGDGDVSEYLRPVNWVLSGYGSGEIPILLILSPYEVNELLLDIRRSEHVHLHVYTPWVQKVMLPCDDLDLYSIPAASRDLVVHPTLKDQLNLFAGQLYVRDYETYIRICCFLCIYAKDLERGSAGSPSISLLRIHFLGLLGKLGLLGNVGDVEHQDDFRRESDGFIPPAHRPPRAGTEGSFSRSPLPFLRFLFGLRRKGIPFSVTHMGKILDGRLLREDDFGVSPMQSITSVTGELH</sequence>
<dbReference type="EC" id="3.4.19.12" evidence="2"/>
<evidence type="ECO:0000313" key="12">
    <source>
        <dbReference type="EMBL" id="KIM61841.1"/>
    </source>
</evidence>
<evidence type="ECO:0000259" key="11">
    <source>
        <dbReference type="Pfam" id="PF20255"/>
    </source>
</evidence>
<evidence type="ECO:0000256" key="5">
    <source>
        <dbReference type="ARBA" id="ARBA00022801"/>
    </source>
</evidence>
<evidence type="ECO:0000259" key="9">
    <source>
        <dbReference type="Pfam" id="PF12340"/>
    </source>
</evidence>
<dbReference type="Pfam" id="PF12340">
    <property type="entry name" value="DUF3638"/>
    <property type="match status" value="1"/>
</dbReference>
<dbReference type="InterPro" id="IPR022099">
    <property type="entry name" value="DUF3638"/>
</dbReference>
<dbReference type="HOGENOM" id="CLU_000211_1_0_1"/>
<evidence type="ECO:0000256" key="8">
    <source>
        <dbReference type="SAM" id="MobiDB-lite"/>
    </source>
</evidence>
<dbReference type="InParanoid" id="A0A0C3E172"/>
<proteinExistence type="predicted"/>
<dbReference type="GO" id="GO:0004843">
    <property type="term" value="F:cysteine-type deubiquitinase activity"/>
    <property type="evidence" value="ECO:0007669"/>
    <property type="project" value="UniProtKB-EC"/>
</dbReference>
<keyword evidence="13" id="KW-1185">Reference proteome</keyword>
<gene>
    <name evidence="12" type="ORF">SCLCIDRAFT_25514</name>
</gene>
<dbReference type="Proteomes" id="UP000053989">
    <property type="component" value="Unassembled WGS sequence"/>
</dbReference>
<reference evidence="13" key="2">
    <citation type="submission" date="2015-01" db="EMBL/GenBank/DDBJ databases">
        <title>Evolutionary Origins and Diversification of the Mycorrhizal Mutualists.</title>
        <authorList>
            <consortium name="DOE Joint Genome Institute"/>
            <consortium name="Mycorrhizal Genomics Consortium"/>
            <person name="Kohler A."/>
            <person name="Kuo A."/>
            <person name="Nagy L.G."/>
            <person name="Floudas D."/>
            <person name="Copeland A."/>
            <person name="Barry K.W."/>
            <person name="Cichocki N."/>
            <person name="Veneault-Fourrey C."/>
            <person name="LaButti K."/>
            <person name="Lindquist E.A."/>
            <person name="Lipzen A."/>
            <person name="Lundell T."/>
            <person name="Morin E."/>
            <person name="Murat C."/>
            <person name="Riley R."/>
            <person name="Ohm R."/>
            <person name="Sun H."/>
            <person name="Tunlid A."/>
            <person name="Henrissat B."/>
            <person name="Grigoriev I.V."/>
            <person name="Hibbett D.S."/>
            <person name="Martin F."/>
        </authorList>
    </citation>
    <scope>NUCLEOTIDE SEQUENCE [LARGE SCALE GENOMIC DNA]</scope>
    <source>
        <strain evidence="13">Foug A</strain>
    </source>
</reference>
<reference evidence="12 13" key="1">
    <citation type="submission" date="2014-04" db="EMBL/GenBank/DDBJ databases">
        <authorList>
            <consortium name="DOE Joint Genome Institute"/>
            <person name="Kuo A."/>
            <person name="Kohler A."/>
            <person name="Nagy L.G."/>
            <person name="Floudas D."/>
            <person name="Copeland A."/>
            <person name="Barry K.W."/>
            <person name="Cichocki N."/>
            <person name="Veneault-Fourrey C."/>
            <person name="LaButti K."/>
            <person name="Lindquist E.A."/>
            <person name="Lipzen A."/>
            <person name="Lundell T."/>
            <person name="Morin E."/>
            <person name="Murat C."/>
            <person name="Sun H."/>
            <person name="Tunlid A."/>
            <person name="Henrissat B."/>
            <person name="Grigoriev I.V."/>
            <person name="Hibbett D.S."/>
            <person name="Martin F."/>
            <person name="Nordberg H.P."/>
            <person name="Cantor M.N."/>
            <person name="Hua S.X."/>
        </authorList>
    </citation>
    <scope>NUCLEOTIDE SEQUENCE [LARGE SCALE GENOMIC DNA]</scope>
    <source>
        <strain evidence="12 13">Foug A</strain>
    </source>
</reference>
<dbReference type="InterPro" id="IPR046541">
    <property type="entry name" value="DUF6606"/>
</dbReference>